<sequence length="514" mass="52672">MTPSARTAILSGLVVDGSGDEPFLGDVLIAGTRIDAVVPLAARPHDGYDADVIDAEGLVVAPGFVDIHCHSDLTRLAYPGGESRVTQGITTEVVGNCGMSAAPTGGDAAGLAALIATIDVTPGTPRPWSTVAEWLDALDEAPSSTNVAALVGHGSARHAAAPGRVGELSEAEIVAVAAEVTRALEAGCVGASLGLMYAPGESAGRDELRAVAQAVADADGLVAAHLRDYDARALTESLAEAADVADGARLQISHLRATHPDGRFAEAIAAVERLRDVQDASADCYPYIAGHTTLLQLLPSRIRAAGPRAVLALGAPALAEGLRDSGWDPGQILVMKAAATPEAVGRTPAEQARPWEWLAELLVADGGLVDVAVESGSWPDVDLALTTDWVTIGSDGTALSAAHASSAAHPRSWGTFPAAFRRMRALGVPLSAAVRRMSVASAERVGVPSGLRPGLPADVVVFAEDGLDSSATFAEPARAAVGVRRVLVNGVPVLDEDGITSARPGRVRRRETAS</sequence>
<dbReference type="Proteomes" id="UP001199642">
    <property type="component" value="Chromosome"/>
</dbReference>
<gene>
    <name evidence="2" type="ORF">K8F61_11120</name>
</gene>
<protein>
    <submittedName>
        <fullName evidence="2">Amidohydrolase family protein</fullName>
    </submittedName>
</protein>
<dbReference type="Pfam" id="PF07969">
    <property type="entry name" value="Amidohydro_3"/>
    <property type="match status" value="1"/>
</dbReference>
<organism evidence="2 3">
    <name type="scientific">Microbacterium resistens</name>
    <dbReference type="NCBI Taxonomy" id="156977"/>
    <lineage>
        <taxon>Bacteria</taxon>
        <taxon>Bacillati</taxon>
        <taxon>Actinomycetota</taxon>
        <taxon>Actinomycetes</taxon>
        <taxon>Micrococcales</taxon>
        <taxon>Microbacteriaceae</taxon>
        <taxon>Microbacterium</taxon>
    </lineage>
</organism>
<dbReference type="PANTHER" id="PTHR11647">
    <property type="entry name" value="HYDRANTOINASE/DIHYDROPYRIMIDINASE FAMILY MEMBER"/>
    <property type="match status" value="1"/>
</dbReference>
<reference evidence="2 3" key="1">
    <citation type="submission" date="2023-01" db="EMBL/GenBank/DDBJ databases">
        <title>Characterization of estradiol degrading bacteria Microbacterium sp. MZT7 and reveal degrading genes through genome analysis.</title>
        <authorList>
            <person name="Hao P."/>
            <person name="Gao Y."/>
        </authorList>
    </citation>
    <scope>NUCLEOTIDE SEQUENCE [LARGE SCALE GENOMIC DNA]</scope>
    <source>
        <strain evidence="2 3">MZT7</strain>
    </source>
</reference>
<dbReference type="InterPro" id="IPR011059">
    <property type="entry name" value="Metal-dep_hydrolase_composite"/>
</dbReference>
<evidence type="ECO:0000313" key="3">
    <source>
        <dbReference type="Proteomes" id="UP001199642"/>
    </source>
</evidence>
<dbReference type="Gene3D" id="2.30.40.10">
    <property type="entry name" value="Urease, subunit C, domain 1"/>
    <property type="match status" value="1"/>
</dbReference>
<evidence type="ECO:0000313" key="2">
    <source>
        <dbReference type="EMBL" id="UGS25241.1"/>
    </source>
</evidence>
<dbReference type="SUPFAM" id="SSF51338">
    <property type="entry name" value="Composite domain of metallo-dependent hydrolases"/>
    <property type="match status" value="1"/>
</dbReference>
<accession>A0ABY3RR97</accession>
<dbReference type="SUPFAM" id="SSF51556">
    <property type="entry name" value="Metallo-dependent hydrolases"/>
    <property type="match status" value="1"/>
</dbReference>
<dbReference type="Gene3D" id="3.20.20.140">
    <property type="entry name" value="Metal-dependent hydrolases"/>
    <property type="match status" value="1"/>
</dbReference>
<dbReference type="PANTHER" id="PTHR11647:SF1">
    <property type="entry name" value="COLLAPSIN RESPONSE MEDIATOR PROTEIN"/>
    <property type="match status" value="1"/>
</dbReference>
<dbReference type="InterPro" id="IPR050378">
    <property type="entry name" value="Metallo-dep_Hydrolases_sf"/>
</dbReference>
<dbReference type="InterPro" id="IPR013108">
    <property type="entry name" value="Amidohydro_3"/>
</dbReference>
<feature type="domain" description="Amidohydrolase 3" evidence="1">
    <location>
        <begin position="51"/>
        <end position="493"/>
    </location>
</feature>
<dbReference type="InterPro" id="IPR032466">
    <property type="entry name" value="Metal_Hydrolase"/>
</dbReference>
<keyword evidence="3" id="KW-1185">Reference proteome</keyword>
<dbReference type="RefSeq" id="WP_231819157.1">
    <property type="nucleotide sequence ID" value="NZ_CP082781.1"/>
</dbReference>
<dbReference type="InterPro" id="IPR023100">
    <property type="entry name" value="D-aminoacylase_insert_dom_sf"/>
</dbReference>
<name>A0ABY3RR97_9MICO</name>
<evidence type="ECO:0000259" key="1">
    <source>
        <dbReference type="Pfam" id="PF07969"/>
    </source>
</evidence>
<dbReference type="Gene3D" id="3.30.1490.130">
    <property type="entry name" value="D-aminoacylase. Domain 3"/>
    <property type="match status" value="1"/>
</dbReference>
<dbReference type="EMBL" id="CP082781">
    <property type="protein sequence ID" value="UGS25241.1"/>
    <property type="molecule type" value="Genomic_DNA"/>
</dbReference>
<proteinExistence type="predicted"/>